<dbReference type="EMBL" id="UGTV01000015">
    <property type="protein sequence ID" value="SUC10604.1"/>
    <property type="molecule type" value="Genomic_DNA"/>
</dbReference>
<dbReference type="Pfam" id="PF12728">
    <property type="entry name" value="HTH_17"/>
    <property type="match status" value="1"/>
</dbReference>
<reference evidence="2 3" key="1">
    <citation type="submission" date="2018-06" db="EMBL/GenBank/DDBJ databases">
        <authorList>
            <consortium name="Pathogen Informatics"/>
            <person name="Doyle S."/>
        </authorList>
    </citation>
    <scope>NUCLEOTIDE SEQUENCE [LARGE SCALE GENOMIC DNA]</scope>
    <source>
        <strain evidence="2 3">NCTC11621</strain>
    </source>
</reference>
<dbReference type="OrthoDB" id="5689377at2"/>
<organism evidence="2 3">
    <name type="scientific">Pasteurella canis</name>
    <dbReference type="NCBI Taxonomy" id="753"/>
    <lineage>
        <taxon>Bacteria</taxon>
        <taxon>Pseudomonadati</taxon>
        <taxon>Pseudomonadota</taxon>
        <taxon>Gammaproteobacteria</taxon>
        <taxon>Pasteurellales</taxon>
        <taxon>Pasteurellaceae</taxon>
        <taxon>Pasteurella</taxon>
    </lineage>
</organism>
<accession>A0A379EWU4</accession>
<dbReference type="AlphaFoldDB" id="A0A379EWU4"/>
<dbReference type="InterPro" id="IPR041657">
    <property type="entry name" value="HTH_17"/>
</dbReference>
<gene>
    <name evidence="2" type="ORF">NCTC11621_01667</name>
</gene>
<protein>
    <submittedName>
        <fullName evidence="2">Helix-turn-helix domain</fullName>
    </submittedName>
</protein>
<evidence type="ECO:0000313" key="3">
    <source>
        <dbReference type="Proteomes" id="UP000254704"/>
    </source>
</evidence>
<dbReference type="Proteomes" id="UP000254704">
    <property type="component" value="Unassembled WGS sequence"/>
</dbReference>
<sequence>MSTTQTNQTPIKKYYSINELTALGIGSRTKIDRLAKQGLLKKIKIGGSVRFSADEVNAFIQSTNA</sequence>
<evidence type="ECO:0000259" key="1">
    <source>
        <dbReference type="Pfam" id="PF12728"/>
    </source>
</evidence>
<feature type="domain" description="Helix-turn-helix" evidence="1">
    <location>
        <begin position="23"/>
        <end position="62"/>
    </location>
</feature>
<dbReference type="RefSeq" id="WP_005764228.1">
    <property type="nucleotide sequence ID" value="NZ_UGTV01000015.1"/>
</dbReference>
<name>A0A379EWU4_9PAST</name>
<evidence type="ECO:0000313" key="2">
    <source>
        <dbReference type="EMBL" id="SUC10604.1"/>
    </source>
</evidence>
<proteinExistence type="predicted"/>
<dbReference type="SMR" id="A0A379EWU4"/>